<evidence type="ECO:0000256" key="2">
    <source>
        <dbReference type="ARBA" id="ARBA00022448"/>
    </source>
</evidence>
<feature type="domain" description="Ionotropic glutamate receptor C-terminal" evidence="12">
    <location>
        <begin position="295"/>
        <end position="662"/>
    </location>
</feature>
<evidence type="ECO:0000313" key="13">
    <source>
        <dbReference type="EnsemblMetazoa" id="CLYHEMP003145.1"/>
    </source>
</evidence>
<accession>A0A7M5WQT4</accession>
<evidence type="ECO:0000256" key="3">
    <source>
        <dbReference type="ARBA" id="ARBA00022692"/>
    </source>
</evidence>
<evidence type="ECO:0000256" key="6">
    <source>
        <dbReference type="ARBA" id="ARBA00023136"/>
    </source>
</evidence>
<feature type="transmembrane region" description="Helical" evidence="11">
    <location>
        <begin position="433"/>
        <end position="451"/>
    </location>
</feature>
<keyword evidence="3 11" id="KW-0812">Transmembrane</keyword>
<dbReference type="PANTHER" id="PTHR18966">
    <property type="entry name" value="IONOTROPIC GLUTAMATE RECEPTOR"/>
    <property type="match status" value="1"/>
</dbReference>
<comment type="subcellular location">
    <subcellularLocation>
        <location evidence="1">Membrane</location>
        <topology evidence="1">Multi-pass membrane protein</topology>
    </subcellularLocation>
</comment>
<reference evidence="13" key="1">
    <citation type="submission" date="2021-01" db="UniProtKB">
        <authorList>
            <consortium name="EnsemblMetazoa"/>
        </authorList>
    </citation>
    <scope>IDENTIFICATION</scope>
</reference>
<dbReference type="InterPro" id="IPR019594">
    <property type="entry name" value="Glu/Gly-bd"/>
</dbReference>
<evidence type="ECO:0000256" key="7">
    <source>
        <dbReference type="ARBA" id="ARBA00023170"/>
    </source>
</evidence>
<keyword evidence="6 11" id="KW-0472">Membrane</keyword>
<dbReference type="Pfam" id="PF10613">
    <property type="entry name" value="Lig_chan-Glu_bd"/>
    <property type="match status" value="1"/>
</dbReference>
<evidence type="ECO:0000256" key="4">
    <source>
        <dbReference type="ARBA" id="ARBA00022989"/>
    </source>
</evidence>
<keyword evidence="5" id="KW-0406">Ion transport</keyword>
<dbReference type="EnsemblMetazoa" id="CLYHEMT003145.1">
    <property type="protein sequence ID" value="CLYHEMP003145.1"/>
    <property type="gene ID" value="CLYHEMG003145"/>
</dbReference>
<feature type="transmembrane region" description="Helical" evidence="11">
    <location>
        <begin position="680"/>
        <end position="701"/>
    </location>
</feature>
<dbReference type="InterPro" id="IPR015683">
    <property type="entry name" value="Ionotropic_Glu_rcpt"/>
</dbReference>
<name>A0A7M5WQT4_9CNID</name>
<dbReference type="Gene3D" id="3.40.190.10">
    <property type="entry name" value="Periplasmic binding protein-like II"/>
    <property type="match status" value="3"/>
</dbReference>
<organism evidence="13 14">
    <name type="scientific">Clytia hemisphaerica</name>
    <dbReference type="NCBI Taxonomy" id="252671"/>
    <lineage>
        <taxon>Eukaryota</taxon>
        <taxon>Metazoa</taxon>
        <taxon>Cnidaria</taxon>
        <taxon>Hydrozoa</taxon>
        <taxon>Hydroidolina</taxon>
        <taxon>Leptothecata</taxon>
        <taxon>Obeliida</taxon>
        <taxon>Clytiidae</taxon>
        <taxon>Clytia</taxon>
    </lineage>
</organism>
<keyword evidence="8" id="KW-0325">Glycoprotein</keyword>
<dbReference type="InterPro" id="IPR001320">
    <property type="entry name" value="Iontro_rcpt_C"/>
</dbReference>
<evidence type="ECO:0000313" key="14">
    <source>
        <dbReference type="Proteomes" id="UP000594262"/>
    </source>
</evidence>
<evidence type="ECO:0000259" key="12">
    <source>
        <dbReference type="SMART" id="SM00079"/>
    </source>
</evidence>
<keyword evidence="7" id="KW-0675">Receptor</keyword>
<evidence type="ECO:0000256" key="8">
    <source>
        <dbReference type="ARBA" id="ARBA00023180"/>
    </source>
</evidence>
<dbReference type="Gene3D" id="1.10.287.70">
    <property type="match status" value="1"/>
</dbReference>
<evidence type="ECO:0000256" key="9">
    <source>
        <dbReference type="ARBA" id="ARBA00023286"/>
    </source>
</evidence>
<keyword evidence="4 11" id="KW-1133">Transmembrane helix</keyword>
<evidence type="ECO:0000256" key="11">
    <source>
        <dbReference type="SAM" id="Phobius"/>
    </source>
</evidence>
<dbReference type="GO" id="GO:0016020">
    <property type="term" value="C:membrane"/>
    <property type="evidence" value="ECO:0007669"/>
    <property type="project" value="UniProtKB-SubCell"/>
</dbReference>
<dbReference type="OrthoDB" id="5958792at2759"/>
<proteinExistence type="predicted"/>
<dbReference type="Proteomes" id="UP000594262">
    <property type="component" value="Unplaced"/>
</dbReference>
<evidence type="ECO:0000256" key="10">
    <source>
        <dbReference type="ARBA" id="ARBA00023303"/>
    </source>
</evidence>
<keyword evidence="2" id="KW-0813">Transport</keyword>
<keyword evidence="14" id="KW-1185">Reference proteome</keyword>
<keyword evidence="10" id="KW-0407">Ion channel</keyword>
<dbReference type="SUPFAM" id="SSF53850">
    <property type="entry name" value="Periplasmic binding protein-like II"/>
    <property type="match status" value="1"/>
</dbReference>
<sequence>VLGYICRRKNFIQNMIKQARITTFVFTLVLTHHHGNCNTVDTLSSILKVTQNELLDNGKGNIAEFSLKNELMGSSQKTANISCHSPANQTIEDSSISDSIEMCHFASMLHCITSHFLTGRVFFYFDDRFKYNFTRDYIGNMSQVERQRFHAFHFETKDRILDTLRGFVITVLQSNVDVVAVFLNEDIFRMLMDVWIREGYEQVMSWLYIDGNRKIHYYAPKCEHFQEPMEKPLQTIDAITTENTCNSEAFKTLQRGVKRCNRRHNHPLIRVAVKVEAPWVVETQGNYVNGEIYCERAVVCNMPKHTANGEIVWERKCCTGSMIEIFLEVIKFAHIQKYMVYGVPDGRYGGIVSCPNNNFTDATKCQWDGLFNELLQGRADIAATSLTWTSARQAVADIPEYIDLSPLSIVMNREIRNKPIITWSYVKMVDSSLALTLLLTYFVLYIAVLIIEHASNIGNRRSFYTLHEILTYLGGLTFQRDLGGRNPFFWPSRVPSLMYAFATTIIMTTYTADLTAKGVVVEESNFKGMKDSRIVNPSNDFIFSVPVATYTSYYFEVNVDERYRKSYEFMKPYQSNIDLDGVEKVYKQEIDAYISDSESLTAVVNLAKYCSALVMEPLDITALPYSFALQKNSKFTPFFSKHIFNMKFEGTIKAIRKKWYYRSDRCAGADAKAEQFDWKYAISLEVLLFGATCVCIFILIFENVFARLHWKRQT</sequence>
<evidence type="ECO:0000256" key="5">
    <source>
        <dbReference type="ARBA" id="ARBA00023065"/>
    </source>
</evidence>
<dbReference type="GO" id="GO:0015276">
    <property type="term" value="F:ligand-gated monoatomic ion channel activity"/>
    <property type="evidence" value="ECO:0007669"/>
    <property type="project" value="InterPro"/>
</dbReference>
<dbReference type="SMART" id="SM00079">
    <property type="entry name" value="PBPe"/>
    <property type="match status" value="1"/>
</dbReference>
<keyword evidence="9" id="KW-1071">Ligand-gated ion channel</keyword>
<evidence type="ECO:0000256" key="1">
    <source>
        <dbReference type="ARBA" id="ARBA00004141"/>
    </source>
</evidence>
<dbReference type="AlphaFoldDB" id="A0A7M5WQT4"/>
<protein>
    <recommendedName>
        <fullName evidence="12">Ionotropic glutamate receptor C-terminal domain-containing protein</fullName>
    </recommendedName>
</protein>